<dbReference type="EMBL" id="BARS01045287">
    <property type="protein sequence ID" value="GAG31016.1"/>
    <property type="molecule type" value="Genomic_DNA"/>
</dbReference>
<dbReference type="AlphaFoldDB" id="X0Y298"/>
<sequence length="90" mass="10004">MPKLCNFRQEYGSGSDRTKVAYELWEDTHGKWQGKLTMTVPAAEDAIDVAASISRAIRGLVSEAPGHAQGCDCLLCTEWRLHNAIQRLDD</sequence>
<protein>
    <submittedName>
        <fullName evidence="1">Uncharacterized protein</fullName>
    </submittedName>
</protein>
<comment type="caution">
    <text evidence="1">The sequence shown here is derived from an EMBL/GenBank/DDBJ whole genome shotgun (WGS) entry which is preliminary data.</text>
</comment>
<gene>
    <name evidence="1" type="ORF">S01H1_68295</name>
</gene>
<accession>X0Y298</accession>
<reference evidence="1" key="1">
    <citation type="journal article" date="2014" name="Front. Microbiol.">
        <title>High frequency of phylogenetically diverse reductive dehalogenase-homologous genes in deep subseafloor sedimentary metagenomes.</title>
        <authorList>
            <person name="Kawai M."/>
            <person name="Futagami T."/>
            <person name="Toyoda A."/>
            <person name="Takaki Y."/>
            <person name="Nishi S."/>
            <person name="Hori S."/>
            <person name="Arai W."/>
            <person name="Tsubouchi T."/>
            <person name="Morono Y."/>
            <person name="Uchiyama I."/>
            <person name="Ito T."/>
            <person name="Fujiyama A."/>
            <person name="Inagaki F."/>
            <person name="Takami H."/>
        </authorList>
    </citation>
    <scope>NUCLEOTIDE SEQUENCE</scope>
    <source>
        <strain evidence="1">Expedition CK06-06</strain>
    </source>
</reference>
<organism evidence="1">
    <name type="scientific">marine sediment metagenome</name>
    <dbReference type="NCBI Taxonomy" id="412755"/>
    <lineage>
        <taxon>unclassified sequences</taxon>
        <taxon>metagenomes</taxon>
        <taxon>ecological metagenomes</taxon>
    </lineage>
</organism>
<proteinExistence type="predicted"/>
<evidence type="ECO:0000313" key="1">
    <source>
        <dbReference type="EMBL" id="GAG31016.1"/>
    </source>
</evidence>
<name>X0Y298_9ZZZZ</name>